<organism evidence="2">
    <name type="scientific">marine sediment metagenome</name>
    <dbReference type="NCBI Taxonomy" id="412755"/>
    <lineage>
        <taxon>unclassified sequences</taxon>
        <taxon>metagenomes</taxon>
        <taxon>ecological metagenomes</taxon>
    </lineage>
</organism>
<reference evidence="2" key="1">
    <citation type="journal article" date="2014" name="Front. Microbiol.">
        <title>High frequency of phylogenetically diverse reductive dehalogenase-homologous genes in deep subseafloor sedimentary metagenomes.</title>
        <authorList>
            <person name="Kawai M."/>
            <person name="Futagami T."/>
            <person name="Toyoda A."/>
            <person name="Takaki Y."/>
            <person name="Nishi S."/>
            <person name="Hori S."/>
            <person name="Arai W."/>
            <person name="Tsubouchi T."/>
            <person name="Morono Y."/>
            <person name="Uchiyama I."/>
            <person name="Ito T."/>
            <person name="Fujiyama A."/>
            <person name="Inagaki F."/>
            <person name="Takami H."/>
        </authorList>
    </citation>
    <scope>NUCLEOTIDE SEQUENCE</scope>
    <source>
        <strain evidence="2">Expedition CK06-06</strain>
    </source>
</reference>
<protein>
    <submittedName>
        <fullName evidence="2">Uncharacterized protein</fullName>
    </submittedName>
</protein>
<feature type="region of interest" description="Disordered" evidence="1">
    <location>
        <begin position="22"/>
        <end position="51"/>
    </location>
</feature>
<evidence type="ECO:0000256" key="1">
    <source>
        <dbReference type="SAM" id="MobiDB-lite"/>
    </source>
</evidence>
<dbReference type="EMBL" id="BART01018728">
    <property type="protein sequence ID" value="GAG77355.1"/>
    <property type="molecule type" value="Genomic_DNA"/>
</dbReference>
<proteinExistence type="predicted"/>
<accession>X1A5C4</accession>
<evidence type="ECO:0000313" key="2">
    <source>
        <dbReference type="EMBL" id="GAG77355.1"/>
    </source>
</evidence>
<dbReference type="AlphaFoldDB" id="X1A5C4"/>
<comment type="caution">
    <text evidence="2">The sequence shown here is derived from an EMBL/GenBank/DDBJ whole genome shotgun (WGS) entry which is preliminary data.</text>
</comment>
<sequence length="51" mass="5804">MTDKDISDDDLDDMLDKAFKEKEAKRDNCGTAMPTSKEVGVQRTQVKLKKE</sequence>
<gene>
    <name evidence="2" type="ORF">S01H4_35266</name>
</gene>
<name>X1A5C4_9ZZZZ</name>